<keyword evidence="7" id="KW-0175">Coiled coil</keyword>
<feature type="compositionally biased region" description="Basic and acidic residues" evidence="8">
    <location>
        <begin position="1571"/>
        <end position="1584"/>
    </location>
</feature>
<evidence type="ECO:0000259" key="10">
    <source>
        <dbReference type="PROSITE" id="PS50853"/>
    </source>
</evidence>
<dbReference type="Gene3D" id="2.30.30.40">
    <property type="entry name" value="SH3 Domains"/>
    <property type="match status" value="3"/>
</dbReference>
<evidence type="ECO:0000256" key="3">
    <source>
        <dbReference type="ARBA" id="ARBA00022443"/>
    </source>
</evidence>
<feature type="compositionally biased region" description="Polar residues" evidence="8">
    <location>
        <begin position="26"/>
        <end position="38"/>
    </location>
</feature>
<dbReference type="FunFam" id="2.30.30.40:FF:000023">
    <property type="entry name" value="RIMS-binding protein 2 isoform F"/>
    <property type="match status" value="1"/>
</dbReference>
<dbReference type="PROSITE" id="PS50853">
    <property type="entry name" value="FN3"/>
    <property type="match status" value="1"/>
</dbReference>
<evidence type="ECO:0000256" key="5">
    <source>
        <dbReference type="ARBA" id="ARBA00022737"/>
    </source>
</evidence>
<dbReference type="GO" id="GO:0045202">
    <property type="term" value="C:synapse"/>
    <property type="evidence" value="ECO:0007669"/>
    <property type="project" value="GOC"/>
</dbReference>
<feature type="compositionally biased region" description="Basic and acidic residues" evidence="8">
    <location>
        <begin position="1483"/>
        <end position="1502"/>
    </location>
</feature>
<dbReference type="SUPFAM" id="SSF50044">
    <property type="entry name" value="SH3-domain"/>
    <property type="match status" value="3"/>
</dbReference>
<dbReference type="SMART" id="SM00060">
    <property type="entry name" value="FN3"/>
    <property type="match status" value="3"/>
</dbReference>
<feature type="compositionally biased region" description="Polar residues" evidence="8">
    <location>
        <begin position="765"/>
        <end position="800"/>
    </location>
</feature>
<evidence type="ECO:0000256" key="8">
    <source>
        <dbReference type="SAM" id="MobiDB-lite"/>
    </source>
</evidence>
<feature type="domain" description="SH3" evidence="9">
    <location>
        <begin position="1685"/>
        <end position="1753"/>
    </location>
</feature>
<dbReference type="InterPro" id="IPR057884">
    <property type="entry name" value="FN3_RIM-BP1/2/3"/>
</dbReference>
<dbReference type="PROSITE" id="PS50002">
    <property type="entry name" value="SH3"/>
    <property type="match status" value="3"/>
</dbReference>
<keyword evidence="4" id="KW-0963">Cytoplasm</keyword>
<dbReference type="PANTHER" id="PTHR14234:SF19">
    <property type="entry name" value="RIM-BINDING PROTEIN, ISOFORM F"/>
    <property type="match status" value="1"/>
</dbReference>
<keyword evidence="5" id="KW-0677">Repeat</keyword>
<dbReference type="FunFam" id="2.30.30.40:FF:000006">
    <property type="entry name" value="RIMS-binding protein 2 isoform X1"/>
    <property type="match status" value="1"/>
</dbReference>
<dbReference type="Pfam" id="PF25566">
    <property type="entry name" value="RIMB1_N"/>
    <property type="match status" value="1"/>
</dbReference>
<keyword evidence="3 6" id="KW-0728">SH3 domain</keyword>
<dbReference type="Pfam" id="PF14604">
    <property type="entry name" value="SH3_9"/>
    <property type="match status" value="1"/>
</dbReference>
<protein>
    <recommendedName>
        <fullName evidence="13">RIMS-binding protein 2</fullName>
    </recommendedName>
</protein>
<evidence type="ECO:0008006" key="13">
    <source>
        <dbReference type="Google" id="ProtNLM"/>
    </source>
</evidence>
<feature type="domain" description="SH3" evidence="9">
    <location>
        <begin position="925"/>
        <end position="993"/>
    </location>
</feature>
<dbReference type="InterPro" id="IPR036116">
    <property type="entry name" value="FN3_sf"/>
</dbReference>
<feature type="compositionally biased region" description="Basic and acidic residues" evidence="8">
    <location>
        <begin position="1510"/>
        <end position="1526"/>
    </location>
</feature>
<evidence type="ECO:0000256" key="2">
    <source>
        <dbReference type="ARBA" id="ARBA00010749"/>
    </source>
</evidence>
<feature type="domain" description="Fibronectin type-III" evidence="10">
    <location>
        <begin position="1063"/>
        <end position="1153"/>
    </location>
</feature>
<evidence type="ECO:0000256" key="4">
    <source>
        <dbReference type="ARBA" id="ARBA00022490"/>
    </source>
</evidence>
<organism evidence="11 12">
    <name type="scientific">Potamilus streckersoni</name>
    <dbReference type="NCBI Taxonomy" id="2493646"/>
    <lineage>
        <taxon>Eukaryota</taxon>
        <taxon>Metazoa</taxon>
        <taxon>Spiralia</taxon>
        <taxon>Lophotrochozoa</taxon>
        <taxon>Mollusca</taxon>
        <taxon>Bivalvia</taxon>
        <taxon>Autobranchia</taxon>
        <taxon>Heteroconchia</taxon>
        <taxon>Palaeoheterodonta</taxon>
        <taxon>Unionida</taxon>
        <taxon>Unionoidea</taxon>
        <taxon>Unionidae</taxon>
        <taxon>Ambleminae</taxon>
        <taxon>Lampsilini</taxon>
        <taxon>Potamilus</taxon>
    </lineage>
</organism>
<feature type="compositionally biased region" description="Polar residues" evidence="8">
    <location>
        <begin position="1542"/>
        <end position="1570"/>
    </location>
</feature>
<dbReference type="SUPFAM" id="SSF49265">
    <property type="entry name" value="Fibronectin type III"/>
    <property type="match status" value="2"/>
</dbReference>
<dbReference type="InterPro" id="IPR036028">
    <property type="entry name" value="SH3-like_dom_sf"/>
</dbReference>
<sequence length="1911" mass="215988">MEITSRRRMKHSIKDLDFDFDINDISRASTPTSTFSSKSEGRRREKNYSTDDYRRKIARLRSELDMEKARNKKIHKDKSHDLKQIQEEYEMRLQNDLKELEERLQLEKKEEMKRFEEEVLVKKDKEVQQVLKYKEEEVRQLRVKHSKDKDSAIAKAVEREQRKQEEKEKELQEQLQTLKEERDKFEQSFKKKSDEQIKKEKEFMKIKEEYDAELRKILGESKKLALGNLEKLKKAEKALSENYESEDESFILSELVGLSDQITSGTSSRTVSRSHASQHDFLKLDEHNIDALLASVTPSPVTPSSSLIQHSSIVPSPASIIGHVSVAPSPLHVGIKSRSSSVTSESSKDLNRKLLDEKDRQLQKRVAELQTQIQRLERKIALLKTENETLKRKQDDKKPLEEKIKTLKKRNAELAAIARRLEEKAKHLQQENMKKTKEITGPHDTDHLKKMFARQRAKDLAEHAKSMLAKDREIEDLRKKCQELADQLSNSDFSGPENVQMYEEKEELVNIIKQAAKERLQLEKQFAKIKPVPGTKIVDAEKYKELIETSETLHREITKLQKALSETERLEIELTQKKLECERLSQDIDKEKKRSKLLEADLAESASQRTQLIVQTSDLQKRLQELEKVNEECSSLRLSLAEAQHECEIAKKEVTDLHAKVIGLETTVKSLEYSTEHLKHVEHDYQQALLTLQQKQAEIDHLQKVQEEARIKYDQAIKSLQDKIKSLEDLCHQQESNQRELTEELEKLRSQAAKNSKRELITTEIQTGESIEFNPSSSQNTSLSRTPRLSPSQNINTQQLPKDIQVKANSNKNESARSIKVNSDNQTDSSKSHDTGFAEDDLEEVTQSAEHSPEPDKNAYEDPELYEIAKKLKELEAETSDSADEISHTDKGEDSGMDSTRENRGNHDGEASQSDSRLSVLAKKGPIQVFMAKYSYDPYQHSPNDNPDAELPLNSGDYVLIYGEMDEDGFYDGELISGRRGLVPSNFIEKVADEDISEFHAVVAGASHHDDDSTAANSIQQDLDFDSSEETDKVADILDDRLKKPVNQSSDTEDVEDNIGAFFPRDLHLDRQLSNSIIISWKPPDNLGPADDIQSYQVFVDQEFKMSVKGSDRTKALLEGVESKQVHRVSVRCVSSKGTSDERSCTIKVGKDAVYAPCDLSVSDITANSAVICWWPGNSNYHHVVVVNGREVRVVRPGCFIYKLTGLSSATSHTVRVKTKNKEGHQEDGALQRDLLSSPVDFKTSAGGLPEPPLNVQVEPGPQEGNLLLTWLPVTIDTSGFSNGALVTGYVVFADGRRTKEAKGATNDHIVLSANDFQGFIPKVLMVRTLTSDGIESVDSETVKLPHSLIKEITAGAAKTLATEVSHKVRKKSPISVDGRDSDDELDTKFREITQYAQEDKTSSKSPRSAAIRKKEENTIGIVDSIKNFHRAEVGDSTRSRFTLEKVPVHTTVPSIEITRDSSVEQDSSFEVIDNVEIDSLNHVDSSRRDSNSKHADQHRCDSSTSKYNSHKDSYQENIREPKQHVESQNYDHSVRIRDSASPRNSFSPQGNSNPREQINTRLHGSPRETSPQDRSGRVNRELFNESPNSVQNSSSITSPGTRPEVHKQHNSLNSDGVDGAFQSFQLYGKGQKHQDRNANVLTCNDVITPYKIHEDIPESEIIDYEDNGDVDSISGEINPPIHDNHVRLFVALFDYDPVHMSPNLDSLDEELPFREGQILKVYGDKDADGFYRGESGGRVGYIPCNMVSEIRVEDPELQEQLLKETQENGGFVNSYMSARLQSVNSINSSGAHLSPNPGQLLVIPDEHPARKMIALYDYDPQELSPNVDADVELAFKTGDIIIIYGEMDDDGFFQGELNGMRGLVPSNFLQEYGVSDDEVLESVSVVSPASGQVPRLNPVQLKWQSQSWNP</sequence>
<dbReference type="CDD" id="cd12013">
    <property type="entry name" value="SH3_RIM-BP_3"/>
    <property type="match status" value="1"/>
</dbReference>
<dbReference type="CDD" id="cd00063">
    <property type="entry name" value="FN3"/>
    <property type="match status" value="2"/>
</dbReference>
<feature type="compositionally biased region" description="Basic and acidic residues" evidence="8">
    <location>
        <begin position="39"/>
        <end position="52"/>
    </location>
</feature>
<reference evidence="11" key="2">
    <citation type="journal article" date="2021" name="Genome Biol. Evol.">
        <title>Developing a high-quality reference genome for a parasitic bivalve with doubly uniparental inheritance (Bivalvia: Unionida).</title>
        <authorList>
            <person name="Smith C.H."/>
        </authorList>
    </citation>
    <scope>NUCLEOTIDE SEQUENCE</scope>
    <source>
        <strain evidence="11">CHS0354</strain>
        <tissue evidence="11">Mantle</tissue>
    </source>
</reference>
<dbReference type="Gene3D" id="1.20.5.170">
    <property type="match status" value="1"/>
</dbReference>
<dbReference type="InterPro" id="IPR035755">
    <property type="entry name" value="RIM-BP_SH3_3"/>
</dbReference>
<feature type="region of interest" description="Disordered" evidence="8">
    <location>
        <begin position="1483"/>
        <end position="1618"/>
    </location>
</feature>
<feature type="coiled-coil region" evidence="7">
    <location>
        <begin position="153"/>
        <end position="195"/>
    </location>
</feature>
<comment type="caution">
    <text evidence="11">The sequence shown here is derived from an EMBL/GenBank/DDBJ whole genome shotgun (WGS) entry which is preliminary data.</text>
</comment>
<evidence type="ECO:0000256" key="7">
    <source>
        <dbReference type="SAM" id="Coils"/>
    </source>
</evidence>
<feature type="region of interest" description="Disordered" evidence="8">
    <location>
        <begin position="765"/>
        <end position="862"/>
    </location>
</feature>
<dbReference type="EMBL" id="JAEAOA010000334">
    <property type="protein sequence ID" value="KAK3585383.1"/>
    <property type="molecule type" value="Genomic_DNA"/>
</dbReference>
<dbReference type="InterPro" id="IPR040325">
    <property type="entry name" value="RIMBP1/2/3"/>
</dbReference>
<feature type="compositionally biased region" description="Polar residues" evidence="8">
    <location>
        <begin position="1586"/>
        <end position="1601"/>
    </location>
</feature>
<accession>A0AAE0S5G3</accession>
<dbReference type="InterPro" id="IPR013783">
    <property type="entry name" value="Ig-like_fold"/>
</dbReference>
<comment type="subcellular location">
    <subcellularLocation>
        <location evidence="1">Cytoplasm</location>
    </subcellularLocation>
</comment>
<feature type="region of interest" description="Disordered" evidence="8">
    <location>
        <begin position="877"/>
        <end position="920"/>
    </location>
</feature>
<feature type="compositionally biased region" description="Polar residues" evidence="8">
    <location>
        <begin position="820"/>
        <end position="829"/>
    </location>
</feature>
<dbReference type="InterPro" id="IPR001452">
    <property type="entry name" value="SH3_domain"/>
</dbReference>
<feature type="compositionally biased region" description="Basic and acidic residues" evidence="8">
    <location>
        <begin position="885"/>
        <end position="910"/>
    </location>
</feature>
<comment type="similarity">
    <text evidence="2">Belongs to the RIMBP family.</text>
</comment>
<feature type="coiled-coil region" evidence="7">
    <location>
        <begin position="467"/>
        <end position="758"/>
    </location>
</feature>
<dbReference type="Gene3D" id="2.60.40.10">
    <property type="entry name" value="Immunoglobulins"/>
    <property type="match status" value="2"/>
</dbReference>
<dbReference type="SMART" id="SM00326">
    <property type="entry name" value="SH3"/>
    <property type="match status" value="3"/>
</dbReference>
<feature type="coiled-coil region" evidence="7">
    <location>
        <begin position="352"/>
        <end position="438"/>
    </location>
</feature>
<evidence type="ECO:0000256" key="1">
    <source>
        <dbReference type="ARBA" id="ARBA00004496"/>
    </source>
</evidence>
<evidence type="ECO:0000259" key="9">
    <source>
        <dbReference type="PROSITE" id="PS50002"/>
    </source>
</evidence>
<reference evidence="11" key="3">
    <citation type="submission" date="2023-05" db="EMBL/GenBank/DDBJ databases">
        <authorList>
            <person name="Smith C.H."/>
        </authorList>
    </citation>
    <scope>NUCLEOTIDE SEQUENCE</scope>
    <source>
        <strain evidence="11">CHS0354</strain>
        <tissue evidence="11">Mantle</tissue>
    </source>
</reference>
<evidence type="ECO:0000313" key="12">
    <source>
        <dbReference type="Proteomes" id="UP001195483"/>
    </source>
</evidence>
<dbReference type="PANTHER" id="PTHR14234">
    <property type="entry name" value="RIM BINDING PROTEIN-RELATED"/>
    <property type="match status" value="1"/>
</dbReference>
<proteinExistence type="inferred from homology"/>
<dbReference type="CDD" id="cd12014">
    <property type="entry name" value="SH3_RIM-BP_1"/>
    <property type="match status" value="1"/>
</dbReference>
<dbReference type="FunFam" id="2.30.30.40:FF:000016">
    <property type="entry name" value="RIMS-binding protein 2 isoform X2"/>
    <property type="match status" value="1"/>
</dbReference>
<feature type="domain" description="SH3" evidence="9">
    <location>
        <begin position="1808"/>
        <end position="1875"/>
    </location>
</feature>
<name>A0AAE0S5G3_9BIVA</name>
<dbReference type="InterPro" id="IPR057950">
    <property type="entry name" value="RIMB1/RIM3A-C-like_N"/>
</dbReference>
<reference evidence="11" key="1">
    <citation type="journal article" date="2021" name="Genome Biol. Evol.">
        <title>A High-Quality Reference Genome for a Parasitic Bivalve with Doubly Uniparental Inheritance (Bivalvia: Unionida).</title>
        <authorList>
            <person name="Smith C.H."/>
        </authorList>
    </citation>
    <scope>NUCLEOTIDE SEQUENCE</scope>
    <source>
        <strain evidence="11">CHS0354</strain>
    </source>
</reference>
<keyword evidence="12" id="KW-1185">Reference proteome</keyword>
<dbReference type="Pfam" id="PF07653">
    <property type="entry name" value="SH3_2"/>
    <property type="match status" value="2"/>
</dbReference>
<gene>
    <name evidence="11" type="ORF">CHS0354_004665</name>
</gene>
<dbReference type="InterPro" id="IPR003961">
    <property type="entry name" value="FN3_dom"/>
</dbReference>
<evidence type="ECO:0000313" key="11">
    <source>
        <dbReference type="EMBL" id="KAK3585383.1"/>
    </source>
</evidence>
<feature type="compositionally biased region" description="Basic and acidic residues" evidence="8">
    <location>
        <begin position="851"/>
        <end position="860"/>
    </location>
</feature>
<feature type="region of interest" description="Disordered" evidence="8">
    <location>
        <begin position="25"/>
        <end position="52"/>
    </location>
</feature>
<dbReference type="Proteomes" id="UP001195483">
    <property type="component" value="Unassembled WGS sequence"/>
</dbReference>
<dbReference type="InterPro" id="IPR035753">
    <property type="entry name" value="RIM-BP_SH3_2"/>
</dbReference>
<dbReference type="Pfam" id="PF25523">
    <property type="entry name" value="Ig_RIMBP2"/>
    <property type="match status" value="1"/>
</dbReference>
<dbReference type="GO" id="GO:0007274">
    <property type="term" value="P:neuromuscular synaptic transmission"/>
    <property type="evidence" value="ECO:0007669"/>
    <property type="project" value="TreeGrafter"/>
</dbReference>
<evidence type="ECO:0000256" key="6">
    <source>
        <dbReference type="PROSITE-ProRule" id="PRU00192"/>
    </source>
</evidence>
<dbReference type="CDD" id="cd12012">
    <property type="entry name" value="SH3_RIM-BP_2"/>
    <property type="match status" value="1"/>
</dbReference>